<evidence type="ECO:0000313" key="3">
    <source>
        <dbReference type="EMBL" id="AQS60300.1"/>
    </source>
</evidence>
<accession>A0A1S6IZW2</accession>
<dbReference type="InterPro" id="IPR007569">
    <property type="entry name" value="DUF559"/>
</dbReference>
<sequence length="144" mass="16835">MSLPYNGNLIPQAKTLRKNMTPQEKKLWYQFLSKYSPRCQRQKAIADYIVDFYCHQARLVIELDGSQHYSGEGLEYDARRTEVLKKLGVEVVRFSNLDVDRNFRGVCEEIDRIIKSRRGVRKSPHGRRTSEKITPPVATRQPPR</sequence>
<organism evidence="3 4">
    <name type="scientific">Desulforamulus ferrireducens</name>
    <dbReference type="NCBI Taxonomy" id="1833852"/>
    <lineage>
        <taxon>Bacteria</taxon>
        <taxon>Bacillati</taxon>
        <taxon>Bacillota</taxon>
        <taxon>Clostridia</taxon>
        <taxon>Eubacteriales</taxon>
        <taxon>Peptococcaceae</taxon>
        <taxon>Desulforamulus</taxon>
    </lineage>
</organism>
<protein>
    <recommendedName>
        <fullName evidence="2">DUF559 domain-containing protein</fullName>
    </recommendedName>
</protein>
<feature type="region of interest" description="Disordered" evidence="1">
    <location>
        <begin position="118"/>
        <end position="144"/>
    </location>
</feature>
<proteinExistence type="predicted"/>
<evidence type="ECO:0000259" key="2">
    <source>
        <dbReference type="Pfam" id="PF04480"/>
    </source>
</evidence>
<name>A0A1S6IZW2_9FIRM</name>
<dbReference type="EMBL" id="CP019698">
    <property type="protein sequence ID" value="AQS60300.1"/>
    <property type="molecule type" value="Genomic_DNA"/>
</dbReference>
<gene>
    <name evidence="3" type="ORF">B0537_15225</name>
</gene>
<dbReference type="AlphaFoldDB" id="A0A1S6IZW2"/>
<dbReference type="Gene3D" id="3.40.960.10">
    <property type="entry name" value="VSR Endonuclease"/>
    <property type="match status" value="1"/>
</dbReference>
<evidence type="ECO:0000313" key="4">
    <source>
        <dbReference type="Proteomes" id="UP000189464"/>
    </source>
</evidence>
<reference evidence="3 4" key="1">
    <citation type="journal article" date="2016" name="Int. J. Syst. Evol. Microbiol.">
        <title>Desulfotomaculum ferrireducens sp. nov., a moderately thermophilic sulfate-reducing and dissimilatory Fe(III)-reducing bacterium isolated from compost.</title>
        <authorList>
            <person name="Yang G."/>
            <person name="Guo J."/>
            <person name="Zhuang L."/>
            <person name="Yuan Y."/>
            <person name="Zhou S."/>
        </authorList>
    </citation>
    <scope>NUCLEOTIDE SEQUENCE [LARGE SCALE GENOMIC DNA]</scope>
    <source>
        <strain evidence="3 4">GSS09</strain>
    </source>
</reference>
<dbReference type="OrthoDB" id="9798754at2"/>
<dbReference type="Proteomes" id="UP000189464">
    <property type="component" value="Chromosome"/>
</dbReference>
<evidence type="ECO:0000256" key="1">
    <source>
        <dbReference type="SAM" id="MobiDB-lite"/>
    </source>
</evidence>
<dbReference type="InterPro" id="IPR047216">
    <property type="entry name" value="Endonuclease_DUF559_bact"/>
</dbReference>
<keyword evidence="4" id="KW-1185">Reference proteome</keyword>
<dbReference type="CDD" id="cd01038">
    <property type="entry name" value="Endonuclease_DUF559"/>
    <property type="match status" value="1"/>
</dbReference>
<feature type="domain" description="DUF559" evidence="2">
    <location>
        <begin position="12"/>
        <end position="114"/>
    </location>
</feature>
<feature type="compositionally biased region" description="Basic residues" evidence="1">
    <location>
        <begin position="118"/>
        <end position="127"/>
    </location>
</feature>
<dbReference type="Pfam" id="PF04480">
    <property type="entry name" value="DUF559"/>
    <property type="match status" value="1"/>
</dbReference>
<dbReference type="RefSeq" id="WP_077715334.1">
    <property type="nucleotide sequence ID" value="NZ_CP019698.1"/>
</dbReference>
<dbReference type="InterPro" id="IPR011335">
    <property type="entry name" value="Restrct_endonuc-II-like"/>
</dbReference>
<dbReference type="KEGG" id="dfg:B0537_15225"/>
<dbReference type="STRING" id="1833852.B0537_15225"/>
<dbReference type="SUPFAM" id="SSF52980">
    <property type="entry name" value="Restriction endonuclease-like"/>
    <property type="match status" value="1"/>
</dbReference>
<dbReference type="PANTHER" id="PTHR38590">
    <property type="entry name" value="BLL0828 PROTEIN"/>
    <property type="match status" value="1"/>
</dbReference>
<dbReference type="PANTHER" id="PTHR38590:SF1">
    <property type="entry name" value="BLL0828 PROTEIN"/>
    <property type="match status" value="1"/>
</dbReference>